<organism evidence="1 2">
    <name type="scientific">Tortispora caseinolytica NRRL Y-17796</name>
    <dbReference type="NCBI Taxonomy" id="767744"/>
    <lineage>
        <taxon>Eukaryota</taxon>
        <taxon>Fungi</taxon>
        <taxon>Dikarya</taxon>
        <taxon>Ascomycota</taxon>
        <taxon>Saccharomycotina</taxon>
        <taxon>Trigonopsidomycetes</taxon>
        <taxon>Trigonopsidales</taxon>
        <taxon>Trigonopsidaceae</taxon>
        <taxon>Tortispora</taxon>
    </lineage>
</organism>
<reference evidence="2" key="1">
    <citation type="submission" date="2016-02" db="EMBL/GenBank/DDBJ databases">
        <title>Comparative genomics of biotechnologically important yeasts.</title>
        <authorList>
            <consortium name="DOE Joint Genome Institute"/>
            <person name="Riley R."/>
            <person name="Haridas S."/>
            <person name="Wolfe K.H."/>
            <person name="Lopes M.R."/>
            <person name="Hittinger C.T."/>
            <person name="Goker M."/>
            <person name="Salamov A."/>
            <person name="Wisecaver J."/>
            <person name="Long T.M."/>
            <person name="Aerts A.L."/>
            <person name="Barry K."/>
            <person name="Choi C."/>
            <person name="Clum A."/>
            <person name="Coughlan A.Y."/>
            <person name="Deshpande S."/>
            <person name="Douglass A.P."/>
            <person name="Hanson S.J."/>
            <person name="Klenk H.-P."/>
            <person name="Labutti K."/>
            <person name="Lapidus A."/>
            <person name="Lindquist E."/>
            <person name="Lipzen A."/>
            <person name="Meier-Kolthoff J.P."/>
            <person name="Ohm R.A."/>
            <person name="Otillar R.P."/>
            <person name="Pangilinan J."/>
            <person name="Peng Y."/>
            <person name="Rokas A."/>
            <person name="Rosa C.A."/>
            <person name="Scheuner C."/>
            <person name="Sibirny A.A."/>
            <person name="Slot J.C."/>
            <person name="Stielow J.B."/>
            <person name="Sun H."/>
            <person name="Kurtzman C.P."/>
            <person name="Blackwell M."/>
            <person name="Jeffries T.W."/>
            <person name="Grigoriev I.V."/>
        </authorList>
    </citation>
    <scope>NUCLEOTIDE SEQUENCE [LARGE SCALE GENOMIC DNA]</scope>
    <source>
        <strain evidence="2">NRRL Y-17796</strain>
    </source>
</reference>
<evidence type="ECO:0008006" key="3">
    <source>
        <dbReference type="Google" id="ProtNLM"/>
    </source>
</evidence>
<accession>A0A1E4TK87</accession>
<dbReference type="InterPro" id="IPR029058">
    <property type="entry name" value="AB_hydrolase_fold"/>
</dbReference>
<evidence type="ECO:0000313" key="1">
    <source>
        <dbReference type="EMBL" id="ODV92156.1"/>
    </source>
</evidence>
<dbReference type="Gene3D" id="3.40.50.1820">
    <property type="entry name" value="alpha/beta hydrolase"/>
    <property type="match status" value="1"/>
</dbReference>
<gene>
    <name evidence="1" type="ORF">CANCADRAFT_83230</name>
</gene>
<proteinExistence type="predicted"/>
<evidence type="ECO:0000313" key="2">
    <source>
        <dbReference type="Proteomes" id="UP000095023"/>
    </source>
</evidence>
<dbReference type="SUPFAM" id="SSF53474">
    <property type="entry name" value="alpha/beta-Hydrolases"/>
    <property type="match status" value="1"/>
</dbReference>
<dbReference type="AlphaFoldDB" id="A0A1E4TK87"/>
<keyword evidence="2" id="KW-1185">Reference proteome</keyword>
<dbReference type="EMBL" id="KV453841">
    <property type="protein sequence ID" value="ODV92156.1"/>
    <property type="molecule type" value="Genomic_DNA"/>
</dbReference>
<dbReference type="Proteomes" id="UP000095023">
    <property type="component" value="Unassembled WGS sequence"/>
</dbReference>
<name>A0A1E4TK87_9ASCO</name>
<sequence length="261" mass="30003">MKKEAIDIAGTIVNVYEPDVLDDFVNVFFLLHGRTRSSRDMEEFCESICALSAKNICVTFDAAYHCTRQTDPTRVEDWKGGNKRHAFDMITCVEDSARLVSMFHDYIDMRFTVNKSHIKHYVMGISLGGHTAYSVLANDLRFDGIFVLIGCPSMGQLLESRIERESESVQEQLELFPKKEREYIRFKCDQKNLNMTMTDKFINIYHGDSDTLVPFYFTSEWLNSIDFQDKVQVNMFSGTGHSVPGVMKESLLSDIKQQLLL</sequence>
<protein>
    <recommendedName>
        <fullName evidence="3">Peptidase S9 prolyl oligopeptidase catalytic domain-containing protein</fullName>
    </recommendedName>
</protein>
<dbReference type="OrthoDB" id="2152248at2759"/>